<keyword evidence="1" id="KW-0732">Signal</keyword>
<gene>
    <name evidence="2" type="ORF">JIG36_16495</name>
</gene>
<keyword evidence="3" id="KW-1185">Reference proteome</keyword>
<dbReference type="Proteomes" id="UP000632138">
    <property type="component" value="Unassembled WGS sequence"/>
</dbReference>
<sequence>MRKGMLAGALTMASMLGGLMVPGAALASEYCDPRTRVVTKKAGSYFLPSATRYKDGPGGTITASVTRSGTITGTVNGSMEVGLAAVVASAKSTINGSISGSVAVTTGHTYTRDIAPRKYGTLTYGSWGYKATWAKVRTYSNCNQRTLGSGTAKLPTRAVGWKYTESSS</sequence>
<proteinExistence type="predicted"/>
<name>A0ABS2ACR4_9ACTN</name>
<dbReference type="RefSeq" id="WP_203377145.1">
    <property type="nucleotide sequence ID" value="NZ_JAENHP010000004.1"/>
</dbReference>
<protein>
    <submittedName>
        <fullName evidence="2">Uncharacterized protein</fullName>
    </submittedName>
</protein>
<accession>A0ABS2ACR4</accession>
<dbReference type="EMBL" id="JAENHP010000004">
    <property type="protein sequence ID" value="MBM2617153.1"/>
    <property type="molecule type" value="Genomic_DNA"/>
</dbReference>
<evidence type="ECO:0000256" key="1">
    <source>
        <dbReference type="SAM" id="SignalP"/>
    </source>
</evidence>
<evidence type="ECO:0000313" key="2">
    <source>
        <dbReference type="EMBL" id="MBM2617153.1"/>
    </source>
</evidence>
<organism evidence="2 3">
    <name type="scientific">Paractinoplanes ovalisporus</name>
    <dbReference type="NCBI Taxonomy" id="2810368"/>
    <lineage>
        <taxon>Bacteria</taxon>
        <taxon>Bacillati</taxon>
        <taxon>Actinomycetota</taxon>
        <taxon>Actinomycetes</taxon>
        <taxon>Micromonosporales</taxon>
        <taxon>Micromonosporaceae</taxon>
        <taxon>Paractinoplanes</taxon>
    </lineage>
</organism>
<feature type="signal peptide" evidence="1">
    <location>
        <begin position="1"/>
        <end position="27"/>
    </location>
</feature>
<feature type="chain" id="PRO_5045756323" evidence="1">
    <location>
        <begin position="28"/>
        <end position="168"/>
    </location>
</feature>
<comment type="caution">
    <text evidence="2">The sequence shown here is derived from an EMBL/GenBank/DDBJ whole genome shotgun (WGS) entry which is preliminary data.</text>
</comment>
<evidence type="ECO:0000313" key="3">
    <source>
        <dbReference type="Proteomes" id="UP000632138"/>
    </source>
</evidence>
<reference evidence="2 3" key="1">
    <citation type="submission" date="2021-01" db="EMBL/GenBank/DDBJ databases">
        <title>Actinoplanes sp. nov. LDG1-06 isolated from lichen.</title>
        <authorList>
            <person name="Saeng-In P."/>
            <person name="Phongsopitanun W."/>
            <person name="Kanchanasin P."/>
            <person name="Yuki M."/>
            <person name="Kudo T."/>
            <person name="Ohkuma M."/>
            <person name="Tanasupawat S."/>
        </authorList>
    </citation>
    <scope>NUCLEOTIDE SEQUENCE [LARGE SCALE GENOMIC DNA]</scope>
    <source>
        <strain evidence="2 3">LDG1-06</strain>
    </source>
</reference>